<reference evidence="3" key="2">
    <citation type="submission" date="2018-03" db="EMBL/GenBank/DDBJ databases">
        <title>The Triticum urartu genome reveals the dynamic nature of wheat genome evolution.</title>
        <authorList>
            <person name="Ling H."/>
            <person name="Ma B."/>
            <person name="Shi X."/>
            <person name="Liu H."/>
            <person name="Dong L."/>
            <person name="Sun H."/>
            <person name="Cao Y."/>
            <person name="Gao Q."/>
            <person name="Zheng S."/>
            <person name="Li Y."/>
            <person name="Yu Y."/>
            <person name="Du H."/>
            <person name="Qi M."/>
            <person name="Li Y."/>
            <person name="Yu H."/>
            <person name="Cui Y."/>
            <person name="Wang N."/>
            <person name="Chen C."/>
            <person name="Wu H."/>
            <person name="Zhao Y."/>
            <person name="Zhang J."/>
            <person name="Li Y."/>
            <person name="Zhou W."/>
            <person name="Zhang B."/>
            <person name="Hu W."/>
            <person name="Eijk M."/>
            <person name="Tang J."/>
            <person name="Witsenboer H."/>
            <person name="Zhao S."/>
            <person name="Li Z."/>
            <person name="Zhang A."/>
            <person name="Wang D."/>
            <person name="Liang C."/>
        </authorList>
    </citation>
    <scope>NUCLEOTIDE SEQUENCE [LARGE SCALE GENOMIC DNA]</scope>
    <source>
        <strain evidence="3">cv. G1812</strain>
    </source>
</reference>
<keyword evidence="2" id="KW-0732">Signal</keyword>
<organism evidence="3 4">
    <name type="scientific">Triticum urartu</name>
    <name type="common">Red wild einkorn</name>
    <name type="synonym">Crithodium urartu</name>
    <dbReference type="NCBI Taxonomy" id="4572"/>
    <lineage>
        <taxon>Eukaryota</taxon>
        <taxon>Viridiplantae</taxon>
        <taxon>Streptophyta</taxon>
        <taxon>Embryophyta</taxon>
        <taxon>Tracheophyta</taxon>
        <taxon>Spermatophyta</taxon>
        <taxon>Magnoliopsida</taxon>
        <taxon>Liliopsida</taxon>
        <taxon>Poales</taxon>
        <taxon>Poaceae</taxon>
        <taxon>BOP clade</taxon>
        <taxon>Pooideae</taxon>
        <taxon>Triticodae</taxon>
        <taxon>Triticeae</taxon>
        <taxon>Triticinae</taxon>
        <taxon>Triticum</taxon>
    </lineage>
</organism>
<dbReference type="AlphaFoldDB" id="A0A8R7UTK8"/>
<reference evidence="3" key="3">
    <citation type="submission" date="2022-06" db="UniProtKB">
        <authorList>
            <consortium name="EnsemblPlants"/>
        </authorList>
    </citation>
    <scope>IDENTIFICATION</scope>
</reference>
<dbReference type="EnsemblPlants" id="TuG1812G0600001180.01.T01">
    <property type="protein sequence ID" value="TuG1812G0600001180.01.T01"/>
    <property type="gene ID" value="TuG1812G0600001180.01"/>
</dbReference>
<feature type="chain" id="PRO_5035859880" evidence="2">
    <location>
        <begin position="20"/>
        <end position="178"/>
    </location>
</feature>
<dbReference type="Proteomes" id="UP000015106">
    <property type="component" value="Chromosome 6"/>
</dbReference>
<protein>
    <submittedName>
        <fullName evidence="3">Uncharacterized protein</fullName>
    </submittedName>
</protein>
<reference evidence="4" key="1">
    <citation type="journal article" date="2013" name="Nature">
        <title>Draft genome of the wheat A-genome progenitor Triticum urartu.</title>
        <authorList>
            <person name="Ling H.Q."/>
            <person name="Zhao S."/>
            <person name="Liu D."/>
            <person name="Wang J."/>
            <person name="Sun H."/>
            <person name="Zhang C."/>
            <person name="Fan H."/>
            <person name="Li D."/>
            <person name="Dong L."/>
            <person name="Tao Y."/>
            <person name="Gao C."/>
            <person name="Wu H."/>
            <person name="Li Y."/>
            <person name="Cui Y."/>
            <person name="Guo X."/>
            <person name="Zheng S."/>
            <person name="Wang B."/>
            <person name="Yu K."/>
            <person name="Liang Q."/>
            <person name="Yang W."/>
            <person name="Lou X."/>
            <person name="Chen J."/>
            <person name="Feng M."/>
            <person name="Jian J."/>
            <person name="Zhang X."/>
            <person name="Luo G."/>
            <person name="Jiang Y."/>
            <person name="Liu J."/>
            <person name="Wang Z."/>
            <person name="Sha Y."/>
            <person name="Zhang B."/>
            <person name="Wu H."/>
            <person name="Tang D."/>
            <person name="Shen Q."/>
            <person name="Xue P."/>
            <person name="Zou S."/>
            <person name="Wang X."/>
            <person name="Liu X."/>
            <person name="Wang F."/>
            <person name="Yang Y."/>
            <person name="An X."/>
            <person name="Dong Z."/>
            <person name="Zhang K."/>
            <person name="Zhang X."/>
            <person name="Luo M.C."/>
            <person name="Dvorak J."/>
            <person name="Tong Y."/>
            <person name="Wang J."/>
            <person name="Yang H."/>
            <person name="Li Z."/>
            <person name="Wang D."/>
            <person name="Zhang A."/>
            <person name="Wang J."/>
        </authorList>
    </citation>
    <scope>NUCLEOTIDE SEQUENCE</scope>
    <source>
        <strain evidence="4">cv. G1812</strain>
    </source>
</reference>
<sequence length="178" mass="20014">MKLCILFLAGHYAIGTVCSSMSISQVTTGSFLQAFYHKVLSHTSQYKDWSQDVTSVLHFFVLIELQGDFTKIFLNEGQQDGVEGIPGLPWGCRSTRGGRGQHEKIKYELFDNARYLQKPHTWSNWNEGEQDGVEVNLDFLGDVDQQEGVEANMRSQSRGPFQSQRTGGQSYQLLTGKA</sequence>
<name>A0A8R7UTK8_TRIUA</name>
<evidence type="ECO:0000313" key="3">
    <source>
        <dbReference type="EnsemblPlants" id="TuG1812G0600001180.01.T01"/>
    </source>
</evidence>
<feature type="compositionally biased region" description="Polar residues" evidence="1">
    <location>
        <begin position="153"/>
        <end position="178"/>
    </location>
</feature>
<evidence type="ECO:0000313" key="4">
    <source>
        <dbReference type="Proteomes" id="UP000015106"/>
    </source>
</evidence>
<feature type="signal peptide" evidence="2">
    <location>
        <begin position="1"/>
        <end position="19"/>
    </location>
</feature>
<evidence type="ECO:0000256" key="2">
    <source>
        <dbReference type="SAM" id="SignalP"/>
    </source>
</evidence>
<dbReference type="Gramene" id="TuG1812G0600001180.01.T01">
    <property type="protein sequence ID" value="TuG1812G0600001180.01.T01"/>
    <property type="gene ID" value="TuG1812G0600001180.01"/>
</dbReference>
<feature type="region of interest" description="Disordered" evidence="1">
    <location>
        <begin position="150"/>
        <end position="178"/>
    </location>
</feature>
<evidence type="ECO:0000256" key="1">
    <source>
        <dbReference type="SAM" id="MobiDB-lite"/>
    </source>
</evidence>
<proteinExistence type="predicted"/>
<keyword evidence="4" id="KW-1185">Reference proteome</keyword>
<accession>A0A8R7UTK8</accession>